<name>A0A0R3LFA4_9BRAD</name>
<evidence type="ECO:0000256" key="5">
    <source>
        <dbReference type="ARBA" id="ARBA00023244"/>
    </source>
</evidence>
<sequence>MAVLVTRPHPDDETTAEALRARGFDVLRAPMLRFEPVPFQDDADATYGAVIVTSANALRAIAPYLVDSRLLKLPVFAVGESTAAAARDAGFGEVIASKGDAGALRELVLVSAKSKQLKKTNPLLYLAGADLARDLASELGENGFVVVTRTTYRMVPAPSLPREVCDAFVAHEVEAVLHYSRRSARAFLEAARSGGVEISALALPQCCISAAVAAVLREADAPQVTVAASPDENALFEALGRALQPRLGSNL</sequence>
<feature type="domain" description="Tetrapyrrole biosynthesis uroporphyrinogen III synthase" evidence="10">
    <location>
        <begin position="14"/>
        <end position="237"/>
    </location>
</feature>
<dbReference type="InterPro" id="IPR039793">
    <property type="entry name" value="UROS/Hem4"/>
</dbReference>
<evidence type="ECO:0000256" key="7">
    <source>
        <dbReference type="ARBA" id="ARBA00040167"/>
    </source>
</evidence>
<dbReference type="InterPro" id="IPR003754">
    <property type="entry name" value="4pyrrol_synth_uPrphyn_synth"/>
</dbReference>
<dbReference type="STRING" id="1518501.CQ10_31810"/>
<dbReference type="Proteomes" id="UP000051913">
    <property type="component" value="Unassembled WGS sequence"/>
</dbReference>
<dbReference type="Gene3D" id="3.40.50.10090">
    <property type="match status" value="2"/>
</dbReference>
<keyword evidence="4 9" id="KW-0456">Lyase</keyword>
<dbReference type="InterPro" id="IPR036108">
    <property type="entry name" value="4pyrrol_syn_uPrphyn_synt_sf"/>
</dbReference>
<proteinExistence type="inferred from homology"/>
<keyword evidence="12" id="KW-1185">Reference proteome</keyword>
<protein>
    <recommendedName>
        <fullName evidence="7 9">Uroporphyrinogen-III synthase</fullName>
        <ecNumber evidence="3 9">4.2.1.75</ecNumber>
    </recommendedName>
</protein>
<keyword evidence="5 9" id="KW-0627">Porphyrin biosynthesis</keyword>
<dbReference type="SUPFAM" id="SSF69618">
    <property type="entry name" value="HemD-like"/>
    <property type="match status" value="1"/>
</dbReference>
<evidence type="ECO:0000256" key="8">
    <source>
        <dbReference type="ARBA" id="ARBA00048617"/>
    </source>
</evidence>
<dbReference type="PANTHER" id="PTHR38042">
    <property type="entry name" value="UROPORPHYRINOGEN-III SYNTHASE, CHLOROPLASTIC"/>
    <property type="match status" value="1"/>
</dbReference>
<evidence type="ECO:0000313" key="12">
    <source>
        <dbReference type="Proteomes" id="UP000051913"/>
    </source>
</evidence>
<dbReference type="AlphaFoldDB" id="A0A0R3LFA4"/>
<organism evidence="11 12">
    <name type="scientific">Bradyrhizobium valentinum</name>
    <dbReference type="NCBI Taxonomy" id="1518501"/>
    <lineage>
        <taxon>Bacteria</taxon>
        <taxon>Pseudomonadati</taxon>
        <taxon>Pseudomonadota</taxon>
        <taxon>Alphaproteobacteria</taxon>
        <taxon>Hyphomicrobiales</taxon>
        <taxon>Nitrobacteraceae</taxon>
        <taxon>Bradyrhizobium</taxon>
    </lineage>
</organism>
<evidence type="ECO:0000256" key="6">
    <source>
        <dbReference type="ARBA" id="ARBA00037589"/>
    </source>
</evidence>
<dbReference type="CDD" id="cd06578">
    <property type="entry name" value="HemD"/>
    <property type="match status" value="1"/>
</dbReference>
<dbReference type="UniPathway" id="UPA00251">
    <property type="reaction ID" value="UER00320"/>
</dbReference>
<comment type="catalytic activity">
    <reaction evidence="8 9">
        <text>hydroxymethylbilane = uroporphyrinogen III + H2O</text>
        <dbReference type="Rhea" id="RHEA:18965"/>
        <dbReference type="ChEBI" id="CHEBI:15377"/>
        <dbReference type="ChEBI" id="CHEBI:57308"/>
        <dbReference type="ChEBI" id="CHEBI:57845"/>
        <dbReference type="EC" id="4.2.1.75"/>
    </reaction>
</comment>
<reference evidence="11 12" key="1">
    <citation type="submission" date="2014-03" db="EMBL/GenBank/DDBJ databases">
        <title>Bradyrhizobium valentinum sp. nov., isolated from effective nodules of Lupinus mariae-josephae, a lupine endemic of basic-lime soils in Eastern Spain.</title>
        <authorList>
            <person name="Duran D."/>
            <person name="Rey L."/>
            <person name="Navarro A."/>
            <person name="Busquets A."/>
            <person name="Imperial J."/>
            <person name="Ruiz-Argueso T."/>
        </authorList>
    </citation>
    <scope>NUCLEOTIDE SEQUENCE [LARGE SCALE GENOMIC DNA]</scope>
    <source>
        <strain evidence="11 12">LmjM3</strain>
    </source>
</reference>
<evidence type="ECO:0000313" key="11">
    <source>
        <dbReference type="EMBL" id="KRR06508.1"/>
    </source>
</evidence>
<gene>
    <name evidence="11" type="ORF">CP49_39790</name>
</gene>
<comment type="caution">
    <text evidence="11">The sequence shown here is derived from an EMBL/GenBank/DDBJ whole genome shotgun (WGS) entry which is preliminary data.</text>
</comment>
<comment type="similarity">
    <text evidence="2 9">Belongs to the uroporphyrinogen-III synthase family.</text>
</comment>
<dbReference type="GO" id="GO:0004852">
    <property type="term" value="F:uroporphyrinogen-III synthase activity"/>
    <property type="evidence" value="ECO:0007669"/>
    <property type="project" value="UniProtKB-UniRule"/>
</dbReference>
<comment type="function">
    <text evidence="6 9">Catalyzes cyclization of the linear tetrapyrrole, hydroxymethylbilane, to the macrocyclic uroporphyrinogen III.</text>
</comment>
<comment type="pathway">
    <text evidence="1 9">Porphyrin-containing compound metabolism; protoporphyrin-IX biosynthesis; coproporphyrinogen-III from 5-aminolevulinate: step 3/4.</text>
</comment>
<dbReference type="GO" id="GO:0006782">
    <property type="term" value="P:protoporphyrinogen IX biosynthetic process"/>
    <property type="evidence" value="ECO:0007669"/>
    <property type="project" value="UniProtKB-UniRule"/>
</dbReference>
<evidence type="ECO:0000256" key="1">
    <source>
        <dbReference type="ARBA" id="ARBA00004772"/>
    </source>
</evidence>
<evidence type="ECO:0000256" key="2">
    <source>
        <dbReference type="ARBA" id="ARBA00008133"/>
    </source>
</evidence>
<dbReference type="Pfam" id="PF02602">
    <property type="entry name" value="HEM4"/>
    <property type="match status" value="1"/>
</dbReference>
<evidence type="ECO:0000256" key="9">
    <source>
        <dbReference type="RuleBase" id="RU366031"/>
    </source>
</evidence>
<evidence type="ECO:0000256" key="3">
    <source>
        <dbReference type="ARBA" id="ARBA00013109"/>
    </source>
</evidence>
<evidence type="ECO:0000256" key="4">
    <source>
        <dbReference type="ARBA" id="ARBA00023239"/>
    </source>
</evidence>
<accession>A0A0R3LFA4</accession>
<dbReference type="EC" id="4.2.1.75" evidence="3 9"/>
<dbReference type="EMBL" id="LLXX01000107">
    <property type="protein sequence ID" value="KRR06508.1"/>
    <property type="molecule type" value="Genomic_DNA"/>
</dbReference>
<dbReference type="PANTHER" id="PTHR38042:SF1">
    <property type="entry name" value="UROPORPHYRINOGEN-III SYNTHASE, CHLOROPLASTIC"/>
    <property type="match status" value="1"/>
</dbReference>
<dbReference type="RefSeq" id="WP_057851274.1">
    <property type="nucleotide sequence ID" value="NZ_LLXX01000107.1"/>
</dbReference>
<dbReference type="GO" id="GO:0006780">
    <property type="term" value="P:uroporphyrinogen III biosynthetic process"/>
    <property type="evidence" value="ECO:0007669"/>
    <property type="project" value="UniProtKB-UniRule"/>
</dbReference>
<evidence type="ECO:0000259" key="10">
    <source>
        <dbReference type="Pfam" id="PF02602"/>
    </source>
</evidence>
<dbReference type="OrthoDB" id="7163809at2"/>